<dbReference type="AlphaFoldDB" id="A0A0S7BIP8"/>
<dbReference type="PANTHER" id="PTHR22604:SF105">
    <property type="entry name" value="TRANS-1,2-DIHYDROBENZENE-1,2-DIOL DEHYDROGENASE"/>
    <property type="match status" value="1"/>
</dbReference>
<keyword evidence="6" id="KW-1185">Reference proteome</keyword>
<dbReference type="Proteomes" id="UP000055060">
    <property type="component" value="Unassembled WGS sequence"/>
</dbReference>
<keyword evidence="2" id="KW-0560">Oxidoreductase</keyword>
<dbReference type="SUPFAM" id="SSF55347">
    <property type="entry name" value="Glyceraldehyde-3-phosphate dehydrogenase-like, C-terminal domain"/>
    <property type="match status" value="1"/>
</dbReference>
<dbReference type="GO" id="GO:0016491">
    <property type="term" value="F:oxidoreductase activity"/>
    <property type="evidence" value="ECO:0007669"/>
    <property type="project" value="UniProtKB-KW"/>
</dbReference>
<evidence type="ECO:0000259" key="3">
    <source>
        <dbReference type="Pfam" id="PF01408"/>
    </source>
</evidence>
<evidence type="ECO:0000256" key="1">
    <source>
        <dbReference type="ARBA" id="ARBA00010928"/>
    </source>
</evidence>
<dbReference type="Gene3D" id="3.40.50.720">
    <property type="entry name" value="NAD(P)-binding Rossmann-like Domain"/>
    <property type="match status" value="1"/>
</dbReference>
<dbReference type="InterPro" id="IPR036291">
    <property type="entry name" value="NAD(P)-bd_dom_sf"/>
</dbReference>
<feature type="domain" description="Gfo/Idh/MocA-like oxidoreductase N-terminal" evidence="3">
    <location>
        <begin position="6"/>
        <end position="122"/>
    </location>
</feature>
<protein>
    <submittedName>
        <fullName evidence="5">Predicted dehydrogenase</fullName>
    </submittedName>
</protein>
<proteinExistence type="inferred from homology"/>
<dbReference type="SUPFAM" id="SSF51735">
    <property type="entry name" value="NAD(P)-binding Rossmann-fold domains"/>
    <property type="match status" value="1"/>
</dbReference>
<evidence type="ECO:0000313" key="6">
    <source>
        <dbReference type="Proteomes" id="UP000055060"/>
    </source>
</evidence>
<dbReference type="OrthoDB" id="9783105at2"/>
<dbReference type="EMBL" id="DF967972">
    <property type="protein sequence ID" value="GAP15024.1"/>
    <property type="molecule type" value="Genomic_DNA"/>
</dbReference>
<dbReference type="Pfam" id="PF01408">
    <property type="entry name" value="GFO_IDH_MocA"/>
    <property type="match status" value="1"/>
</dbReference>
<dbReference type="RefSeq" id="WP_075074231.1">
    <property type="nucleotide sequence ID" value="NZ_DF967972.1"/>
</dbReference>
<dbReference type="InterPro" id="IPR000683">
    <property type="entry name" value="Gfo/Idh/MocA-like_OxRdtase_N"/>
</dbReference>
<accession>A0A0S7BIP8</accession>
<feature type="domain" description="GFO/IDH/MocA-like oxidoreductase" evidence="4">
    <location>
        <begin position="133"/>
        <end position="247"/>
    </location>
</feature>
<sequence length="325" mass="36041">MQKILRWGILSTARINRAMITALRATKRNQLTAIASRSLENAREFAGQWKIPGAYGSYEALLADPNIDVVYIPLPNHMHVEWVLKAAAAGKHVLCEKPLALSVADVDSILTATRQNRVHIAEGFMYRHHPQTLKVKELVDAGEIGEVGYIQGSFSFQLDRPEDYRWKAAQGGGSLWDVGCYPLSYTMLIAGEAPVEVMGWQKLAPSGVDATFVGQLRFASGMLAQIQSSFVLPKFTRVELRGSTGTIQIPTPFRSQNDHQFSLCKDKETVFKVKGVELFRGEVENMAEVILDGQPPRLPLEESCQIIRSLVALYQSAQTGKPMLV</sequence>
<evidence type="ECO:0000259" key="4">
    <source>
        <dbReference type="Pfam" id="PF22725"/>
    </source>
</evidence>
<organism evidence="5">
    <name type="scientific">Longilinea arvoryzae</name>
    <dbReference type="NCBI Taxonomy" id="360412"/>
    <lineage>
        <taxon>Bacteria</taxon>
        <taxon>Bacillati</taxon>
        <taxon>Chloroflexota</taxon>
        <taxon>Anaerolineae</taxon>
        <taxon>Anaerolineales</taxon>
        <taxon>Anaerolineaceae</taxon>
        <taxon>Longilinea</taxon>
    </lineage>
</organism>
<dbReference type="Pfam" id="PF22725">
    <property type="entry name" value="GFO_IDH_MocA_C3"/>
    <property type="match status" value="1"/>
</dbReference>
<comment type="similarity">
    <text evidence="1">Belongs to the Gfo/Idh/MocA family.</text>
</comment>
<dbReference type="InterPro" id="IPR055170">
    <property type="entry name" value="GFO_IDH_MocA-like_dom"/>
</dbReference>
<dbReference type="PANTHER" id="PTHR22604">
    <property type="entry name" value="OXIDOREDUCTASES"/>
    <property type="match status" value="1"/>
</dbReference>
<evidence type="ECO:0000256" key="2">
    <source>
        <dbReference type="ARBA" id="ARBA00023002"/>
    </source>
</evidence>
<dbReference type="STRING" id="360412.LARV_02804"/>
<reference evidence="5" key="1">
    <citation type="submission" date="2015-07" db="EMBL/GenBank/DDBJ databases">
        <title>Draft Genome Sequences of Anaerolinea thermolimosa IMO-1, Bellilinea caldifistulae GOMI-1, Leptolinea tardivitalis YMTK-2, Levilinea saccharolytica KIBI-1,Longilinea arvoryzae KOME-1, Previously Described as Members of the Anaerolineaceae (Chloroflexi).</title>
        <authorList>
            <person name="Sekiguchi Y."/>
            <person name="Ohashi A."/>
            <person name="Matsuura N."/>
            <person name="Tourlousse M.D."/>
        </authorList>
    </citation>
    <scope>NUCLEOTIDE SEQUENCE [LARGE SCALE GENOMIC DNA]</scope>
    <source>
        <strain evidence="5">KOME-1</strain>
    </source>
</reference>
<evidence type="ECO:0000313" key="5">
    <source>
        <dbReference type="EMBL" id="GAP15024.1"/>
    </source>
</evidence>
<dbReference type="GO" id="GO:0000166">
    <property type="term" value="F:nucleotide binding"/>
    <property type="evidence" value="ECO:0007669"/>
    <property type="project" value="InterPro"/>
</dbReference>
<name>A0A0S7BIP8_9CHLR</name>
<dbReference type="InterPro" id="IPR050984">
    <property type="entry name" value="Gfo/Idh/MocA_domain"/>
</dbReference>
<dbReference type="Gene3D" id="3.30.360.10">
    <property type="entry name" value="Dihydrodipicolinate Reductase, domain 2"/>
    <property type="match status" value="1"/>
</dbReference>
<gene>
    <name evidence="5" type="ORF">LARV_02804</name>
</gene>